<protein>
    <submittedName>
        <fullName evidence="3">Uncharacterized protein</fullName>
    </submittedName>
</protein>
<gene>
    <name evidence="3" type="ORF">NLI96_g10004</name>
</gene>
<keyword evidence="2" id="KW-0472">Membrane</keyword>
<keyword evidence="2" id="KW-0812">Transmembrane</keyword>
<organism evidence="3 4">
    <name type="scientific">Meripilus lineatus</name>
    <dbReference type="NCBI Taxonomy" id="2056292"/>
    <lineage>
        <taxon>Eukaryota</taxon>
        <taxon>Fungi</taxon>
        <taxon>Dikarya</taxon>
        <taxon>Basidiomycota</taxon>
        <taxon>Agaricomycotina</taxon>
        <taxon>Agaricomycetes</taxon>
        <taxon>Polyporales</taxon>
        <taxon>Meripilaceae</taxon>
        <taxon>Meripilus</taxon>
    </lineage>
</organism>
<dbReference type="Proteomes" id="UP001212997">
    <property type="component" value="Unassembled WGS sequence"/>
</dbReference>
<evidence type="ECO:0000313" key="3">
    <source>
        <dbReference type="EMBL" id="KAJ3478082.1"/>
    </source>
</evidence>
<feature type="compositionally biased region" description="Basic and acidic residues" evidence="1">
    <location>
        <begin position="1"/>
        <end position="11"/>
    </location>
</feature>
<feature type="region of interest" description="Disordered" evidence="1">
    <location>
        <begin position="1"/>
        <end position="20"/>
    </location>
</feature>
<evidence type="ECO:0000256" key="2">
    <source>
        <dbReference type="SAM" id="Phobius"/>
    </source>
</evidence>
<evidence type="ECO:0000313" key="4">
    <source>
        <dbReference type="Proteomes" id="UP001212997"/>
    </source>
</evidence>
<reference evidence="3" key="1">
    <citation type="submission" date="2022-07" db="EMBL/GenBank/DDBJ databases">
        <title>Genome Sequence of Physisporinus lineatus.</title>
        <authorList>
            <person name="Buettner E."/>
        </authorList>
    </citation>
    <scope>NUCLEOTIDE SEQUENCE</scope>
    <source>
        <strain evidence="3">VT162</strain>
    </source>
</reference>
<keyword evidence="2" id="KW-1133">Transmembrane helix</keyword>
<sequence length="418" mass="47249">MNEAITLRDDQAQQGQPLVPPPIQGSSLRFKTNEFVSLKDDSLWEISETHPELVEAFVYAVSCVRERIDVVEQLAFIPGRSRHIALLSQTAAELDEVIPKITIALQAPDIGEDAFSLVRRLLSLEGMLRALRSFLFPHIPDIDRAIYAIEIAFQFYDSSEPFLELLYRFLETLWLYKRLGMRLHSSMIGQFSQYEEALNTTTETIGLVQSNPLDDGPEINIVAQLYGGISTIDTSLKRVGSVGKSIPVIAGVLSIQGALQAYRFCFLKCIENVIRSIPTIQTPSNFRDSNVWIKADAAHPYKSQMLEMRQQQEVLTSSVSCEGIHLPPECLCRVLLKISRENDTLSILSRAVELQIRTRPVQYDTHSILFVDVYETICFIDCVLQMIDIDESAFELVVGLLLSQLYVLIVYSWITRTV</sequence>
<feature type="transmembrane region" description="Helical" evidence="2">
    <location>
        <begin position="393"/>
        <end position="414"/>
    </location>
</feature>
<dbReference type="AlphaFoldDB" id="A0AAD5UWP1"/>
<accession>A0AAD5UWP1</accession>
<evidence type="ECO:0000256" key="1">
    <source>
        <dbReference type="SAM" id="MobiDB-lite"/>
    </source>
</evidence>
<keyword evidence="4" id="KW-1185">Reference proteome</keyword>
<proteinExistence type="predicted"/>
<name>A0AAD5UWP1_9APHY</name>
<comment type="caution">
    <text evidence="3">The sequence shown here is derived from an EMBL/GenBank/DDBJ whole genome shotgun (WGS) entry which is preliminary data.</text>
</comment>
<dbReference type="EMBL" id="JANAWD010000539">
    <property type="protein sequence ID" value="KAJ3478082.1"/>
    <property type="molecule type" value="Genomic_DNA"/>
</dbReference>